<dbReference type="OrthoDB" id="8548224at2"/>
<name>A0A1G5N978_AFIMA</name>
<reference evidence="2 3" key="1">
    <citation type="submission" date="2016-10" db="EMBL/GenBank/DDBJ databases">
        <authorList>
            <person name="de Groot N.N."/>
        </authorList>
    </citation>
    <scope>NUCLEOTIDE SEQUENCE [LARGE SCALE GENOMIC DNA]</scope>
    <source>
        <strain evidence="2 3">DSM 2698</strain>
    </source>
</reference>
<protein>
    <submittedName>
        <fullName evidence="2">Uncharacterized protein</fullName>
    </submittedName>
</protein>
<dbReference type="STRING" id="1120955.SAMN03080610_01617"/>
<keyword evidence="3" id="KW-1185">Reference proteome</keyword>
<dbReference type="RefSeq" id="WP_092811435.1">
    <property type="nucleotide sequence ID" value="NZ_FMVW01000003.1"/>
</dbReference>
<feature type="compositionally biased region" description="Basic residues" evidence="1">
    <location>
        <begin position="150"/>
        <end position="160"/>
    </location>
</feature>
<sequence>MTARKISKSAASKPFPVRLTDTERADLEHRSGSTPVGTYVKQVLFDGSDTKRRSVRAPVKDHAALASMLARMGASRSAEWLATLAHAAESGTLPVDKETTEKLRQACHDVLVIRMLLMQALGMHADHDDHHHDDDRDDDGQRPGGPFTRASHHRRRDDDQ</sequence>
<feature type="region of interest" description="Disordered" evidence="1">
    <location>
        <begin position="1"/>
        <end position="23"/>
    </location>
</feature>
<accession>A0A1G5N978</accession>
<dbReference type="AlphaFoldDB" id="A0A1G5N978"/>
<gene>
    <name evidence="2" type="ORF">SAMN03080610_01617</name>
</gene>
<evidence type="ECO:0000313" key="3">
    <source>
        <dbReference type="Proteomes" id="UP000199347"/>
    </source>
</evidence>
<organism evidence="2 3">
    <name type="scientific">Afifella marina DSM 2698</name>
    <dbReference type="NCBI Taxonomy" id="1120955"/>
    <lineage>
        <taxon>Bacteria</taxon>
        <taxon>Pseudomonadati</taxon>
        <taxon>Pseudomonadota</taxon>
        <taxon>Alphaproteobacteria</taxon>
        <taxon>Hyphomicrobiales</taxon>
        <taxon>Afifellaceae</taxon>
        <taxon>Afifella</taxon>
    </lineage>
</organism>
<feature type="region of interest" description="Disordered" evidence="1">
    <location>
        <begin position="127"/>
        <end position="160"/>
    </location>
</feature>
<evidence type="ECO:0000313" key="2">
    <source>
        <dbReference type="EMBL" id="SCZ33995.1"/>
    </source>
</evidence>
<dbReference type="EMBL" id="FMVW01000003">
    <property type="protein sequence ID" value="SCZ33995.1"/>
    <property type="molecule type" value="Genomic_DNA"/>
</dbReference>
<evidence type="ECO:0000256" key="1">
    <source>
        <dbReference type="SAM" id="MobiDB-lite"/>
    </source>
</evidence>
<dbReference type="Proteomes" id="UP000199347">
    <property type="component" value="Unassembled WGS sequence"/>
</dbReference>
<proteinExistence type="predicted"/>